<dbReference type="GO" id="GO:0003677">
    <property type="term" value="F:DNA binding"/>
    <property type="evidence" value="ECO:0007669"/>
    <property type="project" value="UniProtKB-KW"/>
</dbReference>
<keyword evidence="2" id="KW-0238">DNA-binding</keyword>
<dbReference type="EMBL" id="LK933416">
    <property type="protein sequence ID" value="CDT74858.1"/>
    <property type="molecule type" value="Genomic_DNA"/>
</dbReference>
<evidence type="ECO:0000313" key="1">
    <source>
        <dbReference type="EMBL" id="CDT74858.1"/>
    </source>
</evidence>
<dbReference type="PATRIC" id="fig|1496.1371.peg.3404"/>
<sequence length="61" mass="7106">MILLEQRKLRIGFNKSGKGSFTPRLILPMSWIKEMNISPDERDVLVTFEDGKIIIEKTENE</sequence>
<protein>
    <submittedName>
        <fullName evidence="2">AbrB/MazE/SpoVT family DNA-binding domain-containing protein</fullName>
    </submittedName>
</protein>
<dbReference type="Proteomes" id="UP000879542">
    <property type="component" value="Unassembled WGS sequence"/>
</dbReference>
<organism evidence="1">
    <name type="scientific">Clostridioides difficile</name>
    <name type="common">Peptoclostridium difficile</name>
    <dbReference type="NCBI Taxonomy" id="1496"/>
    <lineage>
        <taxon>Bacteria</taxon>
        <taxon>Bacillati</taxon>
        <taxon>Bacillota</taxon>
        <taxon>Clostridia</taxon>
        <taxon>Peptostreptococcales</taxon>
        <taxon>Peptostreptococcaceae</taxon>
        <taxon>Clostridioides</taxon>
    </lineage>
</organism>
<dbReference type="EMBL" id="DAEQIJ010000020">
    <property type="protein sequence ID" value="HBH2621454.1"/>
    <property type="molecule type" value="Genomic_DNA"/>
</dbReference>
<reference evidence="1" key="1">
    <citation type="submission" date="2014-07" db="EMBL/GenBank/DDBJ databases">
        <authorList>
            <person name="Monot Marc"/>
        </authorList>
    </citation>
    <scope>NUCLEOTIDE SEQUENCE</scope>
    <source>
        <strain evidence="1">7032989</strain>
    </source>
</reference>
<dbReference type="RefSeq" id="WP_003433687.1">
    <property type="nucleotide sequence ID" value="NZ_BBYB01000069.1"/>
</dbReference>
<accession>A0A069B1Y1</accession>
<reference evidence="2" key="3">
    <citation type="submission" date="2021-06" db="EMBL/GenBank/DDBJ databases">
        <authorList>
            <consortium name="NCBI Pathogen Detection Project"/>
        </authorList>
    </citation>
    <scope>NUCLEOTIDE SEQUENCE</scope>
    <source>
        <strain evidence="2">Clostridioides</strain>
    </source>
</reference>
<name>A0A069B1Y1_CLODI</name>
<reference evidence="2" key="2">
    <citation type="journal article" date="2018" name="Genome Biol.">
        <title>SKESA: strategic k-mer extension for scrupulous assemblies.</title>
        <authorList>
            <person name="Souvorov A."/>
            <person name="Agarwala R."/>
            <person name="Lipman D.J."/>
        </authorList>
    </citation>
    <scope>NUCLEOTIDE SEQUENCE</scope>
    <source>
        <strain evidence="2">Clostridioides</strain>
    </source>
</reference>
<gene>
    <name evidence="1" type="ORF">BN1095_710047</name>
    <name evidence="2" type="ORF">KRQ00_003242</name>
</gene>
<proteinExistence type="predicted"/>
<dbReference type="AlphaFoldDB" id="A0A069B1Y1"/>
<evidence type="ECO:0000313" key="2">
    <source>
        <dbReference type="EMBL" id="HBH2621454.1"/>
    </source>
</evidence>